<dbReference type="NCBIfam" id="TIGR00172">
    <property type="entry name" value="maf"/>
    <property type="match status" value="1"/>
</dbReference>
<dbReference type="HAMAP" id="MF_00528">
    <property type="entry name" value="Maf"/>
    <property type="match status" value="1"/>
</dbReference>
<dbReference type="GO" id="GO:0047429">
    <property type="term" value="F:nucleoside triphosphate diphosphatase activity"/>
    <property type="evidence" value="ECO:0007669"/>
    <property type="project" value="InterPro"/>
</dbReference>
<dbReference type="HOGENOM" id="CLU_040416_0_2_1"/>
<evidence type="ECO:0000256" key="1">
    <source>
        <dbReference type="ARBA" id="ARBA00001968"/>
    </source>
</evidence>
<dbReference type="InParanoid" id="I6NDN0"/>
<keyword evidence="2" id="KW-0378">Hydrolase</keyword>
<sequence>MSIIERIERDYEIILASSSPRRREIVTELLGFKNISIIKPSFEENLDKQLYKKDPIKYVVDTCKGKSDSIIQELLTSSKYNTIKKPILVICADTVVIDSENNIYEKPIIKEVQKLNLIKFRDDLQPLTAATAVNIICWAGKLDYSITPFHEVTKIHFEKSMPEELIQAYVDSEDGLQVAGGFKIQGLSATLISGIEGDYYNVVGLPASKTLIHLLRIAQPN</sequence>
<keyword evidence="4" id="KW-1185">Reference proteome</keyword>
<dbReference type="PANTHER" id="PTHR43213:SF5">
    <property type="entry name" value="BIFUNCTIONAL DTTP_UTP PYROPHOSPHATASE_METHYLTRANSFERASE PROTEIN-RELATED"/>
    <property type="match status" value="1"/>
</dbReference>
<proteinExistence type="inferred from homology"/>
<dbReference type="GeneID" id="11468487"/>
<name>I6NDN0_ERECY</name>
<reference evidence="3 4" key="1">
    <citation type="journal article" date="2011" name="G3 (Bethesda)">
        <title>Genome evolution in the Eremothecium clade of the Saccharomyces complex revealed by comparative genomics.</title>
        <authorList>
            <person name="Wendland J."/>
            <person name="Walther A."/>
        </authorList>
    </citation>
    <scope>NUCLEOTIDE SEQUENCE [LARGE SCALE GENOMIC DNA]</scope>
    <source>
        <strain evidence="4">CBS 270.75 / DBVPG 7215 / KCTC 17166 / NRRL Y-17582</strain>
    </source>
</reference>
<evidence type="ECO:0008006" key="5">
    <source>
        <dbReference type="Google" id="ProtNLM"/>
    </source>
</evidence>
<dbReference type="Proteomes" id="UP000006790">
    <property type="component" value="Chromosome 5"/>
</dbReference>
<dbReference type="RefSeq" id="XP_003646989.1">
    <property type="nucleotide sequence ID" value="XM_003646941.1"/>
</dbReference>
<dbReference type="PIRSF" id="PIRSF006305">
    <property type="entry name" value="Maf"/>
    <property type="match status" value="1"/>
</dbReference>
<dbReference type="eggNOG" id="KOG1509">
    <property type="taxonomic scope" value="Eukaryota"/>
</dbReference>
<dbReference type="OrthoDB" id="10267058at2759"/>
<evidence type="ECO:0000313" key="3">
    <source>
        <dbReference type="EMBL" id="AET40172.1"/>
    </source>
</evidence>
<dbReference type="InterPro" id="IPR003697">
    <property type="entry name" value="Maf-like"/>
</dbReference>
<dbReference type="InterPro" id="IPR029001">
    <property type="entry name" value="ITPase-like_fam"/>
</dbReference>
<dbReference type="Gene3D" id="3.90.950.10">
    <property type="match status" value="1"/>
</dbReference>
<dbReference type="PANTHER" id="PTHR43213">
    <property type="entry name" value="BIFUNCTIONAL DTTP/UTP PYROPHOSPHATASE/METHYLTRANSFERASE PROTEIN-RELATED"/>
    <property type="match status" value="1"/>
</dbReference>
<comment type="cofactor">
    <cofactor evidence="1">
        <name>a divalent metal cation</name>
        <dbReference type="ChEBI" id="CHEBI:60240"/>
    </cofactor>
</comment>
<dbReference type="FunCoup" id="I6NDN0">
    <property type="interactions" value="112"/>
</dbReference>
<dbReference type="AlphaFoldDB" id="I6NDN0"/>
<organism evidence="3 4">
    <name type="scientific">Eremothecium cymbalariae (strain CBS 270.75 / DBVPG 7215 / KCTC 17166 / NRRL Y-17582)</name>
    <name type="common">Yeast</name>
    <dbReference type="NCBI Taxonomy" id="931890"/>
    <lineage>
        <taxon>Eukaryota</taxon>
        <taxon>Fungi</taxon>
        <taxon>Dikarya</taxon>
        <taxon>Ascomycota</taxon>
        <taxon>Saccharomycotina</taxon>
        <taxon>Saccharomycetes</taxon>
        <taxon>Saccharomycetales</taxon>
        <taxon>Saccharomycetaceae</taxon>
        <taxon>Eremothecium</taxon>
    </lineage>
</organism>
<dbReference type="OMA" id="RDQRMHK"/>
<dbReference type="Pfam" id="PF02545">
    <property type="entry name" value="Maf"/>
    <property type="match status" value="1"/>
</dbReference>
<evidence type="ECO:0000256" key="2">
    <source>
        <dbReference type="ARBA" id="ARBA00022801"/>
    </source>
</evidence>
<dbReference type="SUPFAM" id="SSF52972">
    <property type="entry name" value="ITPase-like"/>
    <property type="match status" value="1"/>
</dbReference>
<gene>
    <name evidence="3" type="ordered locus">Ecym_5418</name>
</gene>
<evidence type="ECO:0000313" key="4">
    <source>
        <dbReference type="Proteomes" id="UP000006790"/>
    </source>
</evidence>
<protein>
    <recommendedName>
        <fullName evidence="5">Maf-like protein</fullName>
    </recommendedName>
</protein>
<dbReference type="STRING" id="931890.I6NDN0"/>
<accession>I6NDN0</accession>
<dbReference type="EMBL" id="CP002501">
    <property type="protein sequence ID" value="AET40172.1"/>
    <property type="molecule type" value="Genomic_DNA"/>
</dbReference>
<dbReference type="KEGG" id="erc:Ecym_5418"/>